<feature type="compositionally biased region" description="Polar residues" evidence="1">
    <location>
        <begin position="109"/>
        <end position="118"/>
    </location>
</feature>
<dbReference type="AlphaFoldDB" id="A0AAD8W1E0"/>
<dbReference type="PANTHER" id="PTHR37736:SF1">
    <property type="entry name" value="GLYCINE-RICH PROTEIN"/>
    <property type="match status" value="1"/>
</dbReference>
<evidence type="ECO:0000313" key="3">
    <source>
        <dbReference type="Proteomes" id="UP001231189"/>
    </source>
</evidence>
<evidence type="ECO:0000313" key="2">
    <source>
        <dbReference type="EMBL" id="KAK1628936.1"/>
    </source>
</evidence>
<organism evidence="2 3">
    <name type="scientific">Lolium multiflorum</name>
    <name type="common">Italian ryegrass</name>
    <name type="synonym">Lolium perenne subsp. multiflorum</name>
    <dbReference type="NCBI Taxonomy" id="4521"/>
    <lineage>
        <taxon>Eukaryota</taxon>
        <taxon>Viridiplantae</taxon>
        <taxon>Streptophyta</taxon>
        <taxon>Embryophyta</taxon>
        <taxon>Tracheophyta</taxon>
        <taxon>Spermatophyta</taxon>
        <taxon>Magnoliopsida</taxon>
        <taxon>Liliopsida</taxon>
        <taxon>Poales</taxon>
        <taxon>Poaceae</taxon>
        <taxon>BOP clade</taxon>
        <taxon>Pooideae</taxon>
        <taxon>Poodae</taxon>
        <taxon>Poeae</taxon>
        <taxon>Poeae Chloroplast Group 2 (Poeae type)</taxon>
        <taxon>Loliodinae</taxon>
        <taxon>Loliinae</taxon>
        <taxon>Lolium</taxon>
    </lineage>
</organism>
<comment type="caution">
    <text evidence="2">The sequence shown here is derived from an EMBL/GenBank/DDBJ whole genome shotgun (WGS) entry which is preliminary data.</text>
</comment>
<accession>A0AAD8W1E0</accession>
<evidence type="ECO:0000256" key="1">
    <source>
        <dbReference type="SAM" id="MobiDB-lite"/>
    </source>
</evidence>
<protein>
    <submittedName>
        <fullName evidence="2">Uncharacterized protein</fullName>
    </submittedName>
</protein>
<proteinExistence type="predicted"/>
<dbReference type="PANTHER" id="PTHR37736">
    <property type="entry name" value="GLYCINE-RICH PROTEIN"/>
    <property type="match status" value="1"/>
</dbReference>
<dbReference type="Proteomes" id="UP001231189">
    <property type="component" value="Unassembled WGS sequence"/>
</dbReference>
<name>A0AAD8W1E0_LOLMU</name>
<reference evidence="2" key="1">
    <citation type="submission" date="2023-07" db="EMBL/GenBank/DDBJ databases">
        <title>A chromosome-level genome assembly of Lolium multiflorum.</title>
        <authorList>
            <person name="Chen Y."/>
            <person name="Copetti D."/>
            <person name="Kolliker R."/>
            <person name="Studer B."/>
        </authorList>
    </citation>
    <scope>NUCLEOTIDE SEQUENCE</scope>
    <source>
        <strain evidence="2">02402/16</strain>
        <tissue evidence="2">Leaf</tissue>
    </source>
</reference>
<gene>
    <name evidence="2" type="ORF">QYE76_003251</name>
</gene>
<dbReference type="EMBL" id="JAUUTY010000005">
    <property type="protein sequence ID" value="KAK1628936.1"/>
    <property type="molecule type" value="Genomic_DNA"/>
</dbReference>
<keyword evidence="3" id="KW-1185">Reference proteome</keyword>
<feature type="region of interest" description="Disordered" evidence="1">
    <location>
        <begin position="82"/>
        <end position="241"/>
    </location>
</feature>
<sequence length="474" mass="50741">MENYSLFMGAAALMKMAVEMAAVSMEKPSGALPRPAGARLLSPDLGFAMAAARKNHDIASPLPPLPEGGEVEEWVVVTDDNQGTSRLESEVAGSRKSAASSEKEIETEATASTRSSLPAASPKNKRKRDEVVDSGTSKAGVARAGETAPDVVKRDFNPYEDALVSSGDEEENAPIDATARTSTSHTLVVSEAQPDGDETSPPQQNAEHPTPVVSPRASSPKRARVEPTREPILFTGGSTTPSLDDPLMKEFIRLGTQFIGYRDHSVRLEVSNNPLKNSCINNLLADPNIQLEDGQNTNPGIGQRGPCAFDDSHTNTKLDCRTSGRPPAHVAVVARLLPFLSRAAPLHASRSTTLLPVTSPALRKKQNRIAQMEESAAAGKTLNQEQKEVLRSKPIVAALIDELDRLRAPLSAALTKELSTVPAPAASAPTPAADSSVQDLLALVYFCSLFDIKLQSEFLATMVAREHEQGIRRR</sequence>